<dbReference type="Proteomes" id="UP000054653">
    <property type="component" value="Unassembled WGS sequence"/>
</dbReference>
<protein>
    <submittedName>
        <fullName evidence="1">Uncharacterized protein</fullName>
    </submittedName>
</protein>
<evidence type="ECO:0000313" key="1">
    <source>
        <dbReference type="EMBL" id="KRY57104.1"/>
    </source>
</evidence>
<organism evidence="1 2">
    <name type="scientific">Trichinella britovi</name>
    <name type="common">Parasitic roundworm</name>
    <dbReference type="NCBI Taxonomy" id="45882"/>
    <lineage>
        <taxon>Eukaryota</taxon>
        <taxon>Metazoa</taxon>
        <taxon>Ecdysozoa</taxon>
        <taxon>Nematoda</taxon>
        <taxon>Enoplea</taxon>
        <taxon>Dorylaimia</taxon>
        <taxon>Trichinellida</taxon>
        <taxon>Trichinellidae</taxon>
        <taxon>Trichinella</taxon>
    </lineage>
</organism>
<keyword evidence="2" id="KW-1185">Reference proteome</keyword>
<comment type="caution">
    <text evidence="1">The sequence shown here is derived from an EMBL/GenBank/DDBJ whole genome shotgun (WGS) entry which is preliminary data.</text>
</comment>
<accession>A0A0V1D6K0</accession>
<gene>
    <name evidence="1" type="ORF">T03_12322</name>
</gene>
<proteinExistence type="predicted"/>
<name>A0A0V1D6K0_TRIBR</name>
<dbReference type="EMBL" id="JYDI01000035">
    <property type="protein sequence ID" value="KRY57104.1"/>
    <property type="molecule type" value="Genomic_DNA"/>
</dbReference>
<dbReference type="AlphaFoldDB" id="A0A0V1D6K0"/>
<reference evidence="1 2" key="1">
    <citation type="submission" date="2015-01" db="EMBL/GenBank/DDBJ databases">
        <title>Evolution of Trichinella species and genotypes.</title>
        <authorList>
            <person name="Korhonen P.K."/>
            <person name="Edoardo P."/>
            <person name="Giuseppe L.R."/>
            <person name="Gasser R.B."/>
        </authorList>
    </citation>
    <scope>NUCLEOTIDE SEQUENCE [LARGE SCALE GENOMIC DNA]</scope>
    <source>
        <strain evidence="1">ISS120</strain>
    </source>
</reference>
<sequence length="114" mass="13730">MLRYKCYYDYEHCLEDISQLHSTLLIAWNLLRSLLHSLKSYQRAIFLAISRQIRIHETFWKVLRQMNPYVSNKWPLKLPCAYLNTQESSRNLAKYTKGNVTLPYYLEDELGPHY</sequence>
<evidence type="ECO:0000313" key="2">
    <source>
        <dbReference type="Proteomes" id="UP000054653"/>
    </source>
</evidence>